<comment type="similarity">
    <text evidence="1 3">Belongs to the type-B carboxylesterase/lipase family.</text>
</comment>
<dbReference type="InterPro" id="IPR050309">
    <property type="entry name" value="Type-B_Carboxylest/Lipase"/>
</dbReference>
<protein>
    <recommendedName>
        <fullName evidence="3">Carboxylic ester hydrolase</fullName>
        <ecNumber evidence="3">3.1.1.-</ecNumber>
    </recommendedName>
</protein>
<feature type="domain" description="Carboxylesterase type B" evidence="4">
    <location>
        <begin position="81"/>
        <end position="560"/>
    </location>
</feature>
<dbReference type="PROSITE" id="PS00941">
    <property type="entry name" value="CARBOXYLESTERASE_B_2"/>
    <property type="match status" value="1"/>
</dbReference>
<dbReference type="PANTHER" id="PTHR11559">
    <property type="entry name" value="CARBOXYLESTERASE"/>
    <property type="match status" value="1"/>
</dbReference>
<evidence type="ECO:0000256" key="3">
    <source>
        <dbReference type="RuleBase" id="RU361235"/>
    </source>
</evidence>
<dbReference type="Pfam" id="PF00135">
    <property type="entry name" value="COesterase"/>
    <property type="match status" value="1"/>
</dbReference>
<dbReference type="InterPro" id="IPR019826">
    <property type="entry name" value="Carboxylesterase_B_AS"/>
</dbReference>
<dbReference type="OrthoDB" id="9775851at2"/>
<sequence>MRSPASSSVSPIASNRHPPSVLKALVDRRLLRRQPAFEHAEPPPLARLTAVVLPALAAASLTSALPRTAHGEPISIAAPAPRIELPAGRIEGSRAQVNGTRLHIFKGVPYAAAPVGASRWREPQPVERWAGIRDAKQFAPRCMQPQSFGDMRFRSASMSEDCLYLNVWTPARSTDEKLPVLVYFHGGGFQAGDGSEPRYDGANLAARGIVSVTVNYRLGVFGFLALPELAQGSPHGASGNYGLLDQVAALRWVRDNIARFGGDPQRVTIGGESAGSASVSAHMASPLSSGLFAHAIGESGAAFASGVPLQRRDAEKKGQAFLRQLSAPSLDALRNLPADTVQTASRDHESSSPEAALFWPHVDGYFLTEPPEATFRKGAQAQVPLLVGTNSHEADVSWLRDNRDLAPAKWRDLLTSIFDDRADEALTHYPGHNATEIANASSALAGDLLIDNGVWRWMNVHRETGHAPVYFYSYTHTRPPRQDTSPDTHPAAGAMQSSEIEYVFANLDREPSYAWTADDRQVSRLFSGYFLQFVKHGNPNGPTLPNWPAVREDQGGLLRQVIDTRTQTTVDRSAARQAFLESFFRVHSPVRKGDTAS</sequence>
<evidence type="ECO:0000313" key="6">
    <source>
        <dbReference type="Proteomes" id="UP000280434"/>
    </source>
</evidence>
<dbReference type="SUPFAM" id="SSF53474">
    <property type="entry name" value="alpha/beta-Hydrolases"/>
    <property type="match status" value="1"/>
</dbReference>
<dbReference type="AlphaFoldDB" id="A0A494XMW4"/>
<proteinExistence type="inferred from homology"/>
<evidence type="ECO:0000256" key="2">
    <source>
        <dbReference type="ARBA" id="ARBA00022801"/>
    </source>
</evidence>
<gene>
    <name evidence="5" type="ORF">D7S89_11865</name>
</gene>
<dbReference type="InterPro" id="IPR002018">
    <property type="entry name" value="CarbesteraseB"/>
</dbReference>
<keyword evidence="2 3" id="KW-0378">Hydrolase</keyword>
<evidence type="ECO:0000259" key="4">
    <source>
        <dbReference type="Pfam" id="PF00135"/>
    </source>
</evidence>
<accession>A0A494XMW4</accession>
<dbReference type="Proteomes" id="UP000280434">
    <property type="component" value="Unassembled WGS sequence"/>
</dbReference>
<dbReference type="InterPro" id="IPR029058">
    <property type="entry name" value="AB_hydrolase_fold"/>
</dbReference>
<dbReference type="Gene3D" id="3.40.50.1820">
    <property type="entry name" value="alpha/beta hydrolase"/>
    <property type="match status" value="1"/>
</dbReference>
<comment type="caution">
    <text evidence="5">The sequence shown here is derived from an EMBL/GenBank/DDBJ whole genome shotgun (WGS) entry which is preliminary data.</text>
</comment>
<evidence type="ECO:0000313" key="5">
    <source>
        <dbReference type="EMBL" id="RKP49449.1"/>
    </source>
</evidence>
<dbReference type="GO" id="GO:0016787">
    <property type="term" value="F:hydrolase activity"/>
    <property type="evidence" value="ECO:0007669"/>
    <property type="project" value="UniProtKB-KW"/>
</dbReference>
<dbReference type="EMBL" id="RBZV01000003">
    <property type="protein sequence ID" value="RKP49449.1"/>
    <property type="molecule type" value="Genomic_DNA"/>
</dbReference>
<keyword evidence="6" id="KW-1185">Reference proteome</keyword>
<dbReference type="EC" id="3.1.1.-" evidence="3"/>
<dbReference type="PROSITE" id="PS00122">
    <property type="entry name" value="CARBOXYLESTERASE_B_1"/>
    <property type="match status" value="1"/>
</dbReference>
<reference evidence="5 6" key="1">
    <citation type="submission" date="2018-10" db="EMBL/GenBank/DDBJ databases">
        <title>Paraburkholderia sp. 7MK8-2, isolated from soil.</title>
        <authorList>
            <person name="Gao Z.-H."/>
            <person name="Qiu L.-H."/>
        </authorList>
    </citation>
    <scope>NUCLEOTIDE SEQUENCE [LARGE SCALE GENOMIC DNA]</scope>
    <source>
        <strain evidence="5 6">7MK8-2</strain>
    </source>
</reference>
<organism evidence="5 6">
    <name type="scientific">Trinickia fusca</name>
    <dbReference type="NCBI Taxonomy" id="2419777"/>
    <lineage>
        <taxon>Bacteria</taxon>
        <taxon>Pseudomonadati</taxon>
        <taxon>Pseudomonadota</taxon>
        <taxon>Betaproteobacteria</taxon>
        <taxon>Burkholderiales</taxon>
        <taxon>Burkholderiaceae</taxon>
        <taxon>Trinickia</taxon>
    </lineage>
</organism>
<name>A0A494XMW4_9BURK</name>
<evidence type="ECO:0000256" key="1">
    <source>
        <dbReference type="ARBA" id="ARBA00005964"/>
    </source>
</evidence>
<dbReference type="InterPro" id="IPR019819">
    <property type="entry name" value="Carboxylesterase_B_CS"/>
</dbReference>